<dbReference type="Proteomes" id="UP000754750">
    <property type="component" value="Unassembled WGS sequence"/>
</dbReference>
<reference evidence="3" key="1">
    <citation type="submission" date="2019-04" db="EMBL/GenBank/DDBJ databases">
        <title>Evolution of Biomass-Degrading Anaerobic Consortia Revealed by Metagenomics.</title>
        <authorList>
            <person name="Peng X."/>
        </authorList>
    </citation>
    <scope>NUCLEOTIDE SEQUENCE</scope>
    <source>
        <strain evidence="3">SIG551</strain>
    </source>
</reference>
<dbReference type="RefSeq" id="WP_412030789.1">
    <property type="nucleotide sequence ID" value="NZ_SVNY01000001.1"/>
</dbReference>
<name>A0A928Q347_9FIRM</name>
<organism evidence="3 4">
    <name type="scientific">Faecalispora sporosphaeroides</name>
    <dbReference type="NCBI Taxonomy" id="1549"/>
    <lineage>
        <taxon>Bacteria</taxon>
        <taxon>Bacillati</taxon>
        <taxon>Bacillota</taxon>
        <taxon>Clostridia</taxon>
        <taxon>Eubacteriales</taxon>
        <taxon>Oscillospiraceae</taxon>
        <taxon>Faecalispora</taxon>
    </lineage>
</organism>
<evidence type="ECO:0000259" key="2">
    <source>
        <dbReference type="Pfam" id="PF13240"/>
    </source>
</evidence>
<protein>
    <submittedName>
        <fullName evidence="3">Zinc ribbon domain-containing protein</fullName>
    </submittedName>
</protein>
<proteinExistence type="predicted"/>
<dbReference type="EMBL" id="SVNY01000001">
    <property type="protein sequence ID" value="MBE6832516.1"/>
    <property type="molecule type" value="Genomic_DNA"/>
</dbReference>
<feature type="transmembrane region" description="Helical" evidence="1">
    <location>
        <begin position="6"/>
        <end position="26"/>
    </location>
</feature>
<sequence>MGEFVLWLFAVAIICFVLYVVIRTAVRDSILAAEQSRHSEPEPDTIAQVTCPHCGKKHDMDDPYCPRCGHPKP</sequence>
<comment type="caution">
    <text evidence="3">The sequence shown here is derived from an EMBL/GenBank/DDBJ whole genome shotgun (WGS) entry which is preliminary data.</text>
</comment>
<dbReference type="Pfam" id="PF13240">
    <property type="entry name" value="Zn_Ribbon_1"/>
    <property type="match status" value="1"/>
</dbReference>
<accession>A0A928Q347</accession>
<evidence type="ECO:0000313" key="4">
    <source>
        <dbReference type="Proteomes" id="UP000754750"/>
    </source>
</evidence>
<dbReference type="InterPro" id="IPR026870">
    <property type="entry name" value="Zinc_ribbon_dom"/>
</dbReference>
<evidence type="ECO:0000256" key="1">
    <source>
        <dbReference type="SAM" id="Phobius"/>
    </source>
</evidence>
<evidence type="ECO:0000313" key="3">
    <source>
        <dbReference type="EMBL" id="MBE6832516.1"/>
    </source>
</evidence>
<keyword evidence="1" id="KW-0812">Transmembrane</keyword>
<feature type="domain" description="Zinc-ribbon" evidence="2">
    <location>
        <begin position="51"/>
        <end position="71"/>
    </location>
</feature>
<keyword evidence="1" id="KW-1133">Transmembrane helix</keyword>
<gene>
    <name evidence="3" type="ORF">E7512_02865</name>
</gene>
<keyword evidence="1" id="KW-0472">Membrane</keyword>
<dbReference type="AlphaFoldDB" id="A0A928Q347"/>